<name>A0A0A9H1U5_ARUDO</name>
<sequence>MTNIESSDNVGISDIQGRKFRL</sequence>
<organism evidence="1">
    <name type="scientific">Arundo donax</name>
    <name type="common">Giant reed</name>
    <name type="synonym">Donax arundinaceus</name>
    <dbReference type="NCBI Taxonomy" id="35708"/>
    <lineage>
        <taxon>Eukaryota</taxon>
        <taxon>Viridiplantae</taxon>
        <taxon>Streptophyta</taxon>
        <taxon>Embryophyta</taxon>
        <taxon>Tracheophyta</taxon>
        <taxon>Spermatophyta</taxon>
        <taxon>Magnoliopsida</taxon>
        <taxon>Liliopsida</taxon>
        <taxon>Poales</taxon>
        <taxon>Poaceae</taxon>
        <taxon>PACMAD clade</taxon>
        <taxon>Arundinoideae</taxon>
        <taxon>Arundineae</taxon>
        <taxon>Arundo</taxon>
    </lineage>
</organism>
<protein>
    <submittedName>
        <fullName evidence="1">Uncharacterized protein</fullName>
    </submittedName>
</protein>
<reference evidence="1" key="1">
    <citation type="submission" date="2014-09" db="EMBL/GenBank/DDBJ databases">
        <authorList>
            <person name="Magalhaes I.L.F."/>
            <person name="Oliveira U."/>
            <person name="Santos F.R."/>
            <person name="Vidigal T.H.D.A."/>
            <person name="Brescovit A.D."/>
            <person name="Santos A.J."/>
        </authorList>
    </citation>
    <scope>NUCLEOTIDE SEQUENCE</scope>
    <source>
        <tissue evidence="1">Shoot tissue taken approximately 20 cm above the soil surface</tissue>
    </source>
</reference>
<evidence type="ECO:0000313" key="1">
    <source>
        <dbReference type="EMBL" id="JAE29769.1"/>
    </source>
</evidence>
<dbReference type="AlphaFoldDB" id="A0A0A9H1U5"/>
<accession>A0A0A9H1U5</accession>
<reference evidence="1" key="2">
    <citation type="journal article" date="2015" name="Data Brief">
        <title>Shoot transcriptome of the giant reed, Arundo donax.</title>
        <authorList>
            <person name="Barrero R.A."/>
            <person name="Guerrero F.D."/>
            <person name="Moolhuijzen P."/>
            <person name="Goolsby J.A."/>
            <person name="Tidwell J."/>
            <person name="Bellgard S.E."/>
            <person name="Bellgard M.I."/>
        </authorList>
    </citation>
    <scope>NUCLEOTIDE SEQUENCE</scope>
    <source>
        <tissue evidence="1">Shoot tissue taken approximately 20 cm above the soil surface</tissue>
    </source>
</reference>
<dbReference type="EMBL" id="GBRH01168127">
    <property type="protein sequence ID" value="JAE29769.1"/>
    <property type="molecule type" value="Transcribed_RNA"/>
</dbReference>
<proteinExistence type="predicted"/>